<feature type="chain" id="PRO_5003208090" description="Streptococcal pilin isopeptide linkage domain-containing protein" evidence="2">
    <location>
        <begin position="30"/>
        <end position="221"/>
    </location>
</feature>
<gene>
    <name evidence="4" type="ORF">HMP0721_0094</name>
</gene>
<evidence type="ECO:0000259" key="3">
    <source>
        <dbReference type="Pfam" id="PF12892"/>
    </source>
</evidence>
<keyword evidence="5" id="KW-1185">Reference proteome</keyword>
<dbReference type="InterPro" id="IPR022464">
    <property type="entry name" value="Strep_pil_isopept_link"/>
</dbReference>
<proteinExistence type="predicted"/>
<evidence type="ECO:0000313" key="5">
    <source>
        <dbReference type="Proteomes" id="UP000004754"/>
    </source>
</evidence>
<dbReference type="Pfam" id="PF12892">
    <property type="entry name" value="FctA"/>
    <property type="match status" value="1"/>
</dbReference>
<dbReference type="Proteomes" id="UP000004754">
    <property type="component" value="Unassembled WGS sequence"/>
</dbReference>
<name>E6MDL2_9FIRM</name>
<keyword evidence="1" id="KW-0472">Membrane</keyword>
<feature type="transmembrane region" description="Helical" evidence="1">
    <location>
        <begin position="188"/>
        <end position="205"/>
    </location>
</feature>
<keyword evidence="2" id="KW-0732">Signal</keyword>
<keyword evidence="1" id="KW-0812">Transmembrane</keyword>
<dbReference type="STRING" id="887929.HMP0721_0094"/>
<reference evidence="4 5" key="1">
    <citation type="submission" date="2010-12" db="EMBL/GenBank/DDBJ databases">
        <authorList>
            <person name="Muzny D."/>
            <person name="Qin X."/>
            <person name="Deng J."/>
            <person name="Jiang H."/>
            <person name="Liu Y."/>
            <person name="Qu J."/>
            <person name="Song X.-Z."/>
            <person name="Zhang L."/>
            <person name="Thornton R."/>
            <person name="Coyle M."/>
            <person name="Francisco L."/>
            <person name="Jackson L."/>
            <person name="Javaid M."/>
            <person name="Korchina V."/>
            <person name="Kovar C."/>
            <person name="Mata R."/>
            <person name="Mathew T."/>
            <person name="Ngo R."/>
            <person name="Nguyen L."/>
            <person name="Nguyen N."/>
            <person name="Okwuonu G."/>
            <person name="Ongeri F."/>
            <person name="Pham C."/>
            <person name="Simmons D."/>
            <person name="Wilczek-Boney K."/>
            <person name="Hale W."/>
            <person name="Jakkamsetti A."/>
            <person name="Pham P."/>
            <person name="Ruth R."/>
            <person name="San Lucas F."/>
            <person name="Warren J."/>
            <person name="Zhang J."/>
            <person name="Zhao Z."/>
            <person name="Zhou C."/>
            <person name="Zhu D."/>
            <person name="Lee S."/>
            <person name="Bess C."/>
            <person name="Blankenburg K."/>
            <person name="Forbes L."/>
            <person name="Fu Q."/>
            <person name="Gubbala S."/>
            <person name="Hirani K."/>
            <person name="Jayaseelan J.C."/>
            <person name="Lara F."/>
            <person name="Munidasa M."/>
            <person name="Palculict T."/>
            <person name="Patil S."/>
            <person name="Pu L.-L."/>
            <person name="Saada N."/>
            <person name="Tang L."/>
            <person name="Weissenberger G."/>
            <person name="Zhu Y."/>
            <person name="Hemphill L."/>
            <person name="Shang Y."/>
            <person name="Youmans B."/>
            <person name="Ayvaz T."/>
            <person name="Ross M."/>
            <person name="Santibanez J."/>
            <person name="Aqrawi P."/>
            <person name="Gross S."/>
            <person name="Joshi V."/>
            <person name="Fowler G."/>
            <person name="Nazareth L."/>
            <person name="Reid J."/>
            <person name="Worley K."/>
            <person name="Petrosino J."/>
            <person name="Highlander S."/>
            <person name="Gibbs R."/>
        </authorList>
    </citation>
    <scope>NUCLEOTIDE SEQUENCE [LARGE SCALE GENOMIC DNA]</scope>
    <source>
        <strain evidence="4 5">ATCC 23263</strain>
    </source>
</reference>
<keyword evidence="1" id="KW-1133">Transmembrane helix</keyword>
<dbReference type="Gene3D" id="2.60.40.3050">
    <property type="match status" value="1"/>
</dbReference>
<accession>E6MDL2</accession>
<sequence>MRIKKLIGCAWLLPLILAAALALPAPARAAVIEGVRPDPLNISVATKTLKGSKAAPTDQKYRVTVRPQQSAYPVNRSFTFTDAGIQALAWPIYDAPGTYRYTAAMQPEKTARHFTYDTRIYTITVFVRNAESGSRLEALIVLDDNDPTTAGKPTALIFENTYYLKASEPVVPVTPMGKKVRTGDSSRAAIYLAVFLGAMALWFAVRQRRRESGGWKAGDHR</sequence>
<dbReference type="EMBL" id="AEQN01000004">
    <property type="protein sequence ID" value="EFV02812.1"/>
    <property type="molecule type" value="Genomic_DNA"/>
</dbReference>
<organism evidence="4 5">
    <name type="scientific">Pseudoramibacter alactolyticus ATCC 23263</name>
    <dbReference type="NCBI Taxonomy" id="887929"/>
    <lineage>
        <taxon>Bacteria</taxon>
        <taxon>Bacillati</taxon>
        <taxon>Bacillota</taxon>
        <taxon>Clostridia</taxon>
        <taxon>Eubacteriales</taxon>
        <taxon>Eubacteriaceae</taxon>
        <taxon>Pseudoramibacter</taxon>
    </lineage>
</organism>
<feature type="domain" description="Streptococcal pilin isopeptide linkage" evidence="3">
    <location>
        <begin position="45"/>
        <end position="162"/>
    </location>
</feature>
<dbReference type="HOGENOM" id="CLU_1249742_0_0_9"/>
<evidence type="ECO:0000256" key="1">
    <source>
        <dbReference type="SAM" id="Phobius"/>
    </source>
</evidence>
<comment type="caution">
    <text evidence="4">The sequence shown here is derived from an EMBL/GenBank/DDBJ whole genome shotgun (WGS) entry which is preliminary data.</text>
</comment>
<protein>
    <recommendedName>
        <fullName evidence="3">Streptococcal pilin isopeptide linkage domain-containing protein</fullName>
    </recommendedName>
</protein>
<dbReference type="RefSeq" id="WP_006597512.1">
    <property type="nucleotide sequence ID" value="NZ_GL622359.1"/>
</dbReference>
<dbReference type="AlphaFoldDB" id="E6MDL2"/>
<evidence type="ECO:0000256" key="2">
    <source>
        <dbReference type="SAM" id="SignalP"/>
    </source>
</evidence>
<feature type="signal peptide" evidence="2">
    <location>
        <begin position="1"/>
        <end position="29"/>
    </location>
</feature>
<evidence type="ECO:0000313" key="4">
    <source>
        <dbReference type="EMBL" id="EFV02812.1"/>
    </source>
</evidence>
<dbReference type="InterPro" id="IPR038174">
    <property type="entry name" value="Strep_pil_link_sf"/>
</dbReference>